<keyword evidence="2" id="KW-0238">DNA-binding</keyword>
<dbReference type="Pfam" id="PF00196">
    <property type="entry name" value="GerE"/>
    <property type="match status" value="1"/>
</dbReference>
<dbReference type="SMART" id="SM00421">
    <property type="entry name" value="HTH_LUXR"/>
    <property type="match status" value="1"/>
</dbReference>
<dbReference type="GO" id="GO:0003677">
    <property type="term" value="F:DNA binding"/>
    <property type="evidence" value="ECO:0007669"/>
    <property type="project" value="UniProtKB-KW"/>
</dbReference>
<name>A0A0D6PW30_KOMEU</name>
<dbReference type="AlphaFoldDB" id="A0A0D6PW30"/>
<dbReference type="RefSeq" id="WP_048850089.1">
    <property type="nucleotide sequence ID" value="NZ_BANI01000029.1"/>
</dbReference>
<sequence>MEVSDLAFHAALGKLVGDVGNADFWRRLTTFLRRQVAFDTWVAMIFQPGHAPVLLADCPDDAVADVLLRDYLARFYLLDPFCRFALSGPAAGLYRIDDVAPELFRQTEYYETYYRHMVDHDEVQFLAPIGGGRVISLSLGSHGVFSAADMGVLQLYAAWVPPLMALAVRLEAGPAQAAHGGADLQAVLERLGCPRLTAREMDVMVLMQAGHSTRSIAQSMRISPHTIKVHRRNIYEKLGVSTQAEVFALLSGRMAR</sequence>
<evidence type="ECO:0000256" key="3">
    <source>
        <dbReference type="ARBA" id="ARBA00023163"/>
    </source>
</evidence>
<evidence type="ECO:0000256" key="1">
    <source>
        <dbReference type="ARBA" id="ARBA00023015"/>
    </source>
</evidence>
<dbReference type="PROSITE" id="PS00622">
    <property type="entry name" value="HTH_LUXR_1"/>
    <property type="match status" value="1"/>
</dbReference>
<dbReference type="EMBL" id="BANI01000029">
    <property type="protein sequence ID" value="GAN95542.1"/>
    <property type="molecule type" value="Genomic_DNA"/>
</dbReference>
<dbReference type="InterPro" id="IPR000792">
    <property type="entry name" value="Tscrpt_reg_LuxR_C"/>
</dbReference>
<dbReference type="PRINTS" id="PR00038">
    <property type="entry name" value="HTHLUXR"/>
</dbReference>
<dbReference type="Gene3D" id="1.10.10.10">
    <property type="entry name" value="Winged helix-like DNA-binding domain superfamily/Winged helix DNA-binding domain"/>
    <property type="match status" value="1"/>
</dbReference>
<dbReference type="PROSITE" id="PS50043">
    <property type="entry name" value="HTH_LUXR_2"/>
    <property type="match status" value="1"/>
</dbReference>
<protein>
    <submittedName>
        <fullName evidence="5">Transcriptional regulator LuxR</fullName>
    </submittedName>
</protein>
<dbReference type="CDD" id="cd06170">
    <property type="entry name" value="LuxR_C_like"/>
    <property type="match status" value="1"/>
</dbReference>
<feature type="domain" description="HTH luxR-type" evidence="4">
    <location>
        <begin position="189"/>
        <end position="254"/>
    </location>
</feature>
<evidence type="ECO:0000256" key="2">
    <source>
        <dbReference type="ARBA" id="ARBA00023125"/>
    </source>
</evidence>
<dbReference type="Proteomes" id="UP000032675">
    <property type="component" value="Unassembled WGS sequence"/>
</dbReference>
<organism evidence="5 6">
    <name type="scientific">Komagataeibacter europaeus NBRC 3261</name>
    <dbReference type="NCBI Taxonomy" id="1234669"/>
    <lineage>
        <taxon>Bacteria</taxon>
        <taxon>Pseudomonadati</taxon>
        <taxon>Pseudomonadota</taxon>
        <taxon>Alphaproteobacteria</taxon>
        <taxon>Acetobacterales</taxon>
        <taxon>Acetobacteraceae</taxon>
        <taxon>Komagataeibacter</taxon>
    </lineage>
</organism>
<dbReference type="InterPro" id="IPR036388">
    <property type="entry name" value="WH-like_DNA-bd_sf"/>
</dbReference>
<dbReference type="SUPFAM" id="SSF46894">
    <property type="entry name" value="C-terminal effector domain of the bipartite response regulators"/>
    <property type="match status" value="1"/>
</dbReference>
<accession>A0A0D6PW30</accession>
<dbReference type="InterPro" id="IPR016032">
    <property type="entry name" value="Sig_transdc_resp-reg_C-effctor"/>
</dbReference>
<dbReference type="PANTHER" id="PTHR44688:SF16">
    <property type="entry name" value="DNA-BINDING TRANSCRIPTIONAL ACTIVATOR DEVR_DOSR"/>
    <property type="match status" value="1"/>
</dbReference>
<evidence type="ECO:0000313" key="5">
    <source>
        <dbReference type="EMBL" id="GAN95542.1"/>
    </source>
</evidence>
<evidence type="ECO:0000313" key="6">
    <source>
        <dbReference type="Proteomes" id="UP000032675"/>
    </source>
</evidence>
<gene>
    <name evidence="5" type="ORF">Geu3261_0029_023</name>
</gene>
<comment type="caution">
    <text evidence="5">The sequence shown here is derived from an EMBL/GenBank/DDBJ whole genome shotgun (WGS) entry which is preliminary data.</text>
</comment>
<dbReference type="PANTHER" id="PTHR44688">
    <property type="entry name" value="DNA-BINDING TRANSCRIPTIONAL ACTIVATOR DEVR_DOSR"/>
    <property type="match status" value="1"/>
</dbReference>
<dbReference type="GO" id="GO:0006355">
    <property type="term" value="P:regulation of DNA-templated transcription"/>
    <property type="evidence" value="ECO:0007669"/>
    <property type="project" value="InterPro"/>
</dbReference>
<keyword evidence="3" id="KW-0804">Transcription</keyword>
<keyword evidence="1" id="KW-0805">Transcription regulation</keyword>
<reference evidence="5 6" key="1">
    <citation type="submission" date="2012-11" db="EMBL/GenBank/DDBJ databases">
        <title>Whole genome sequence of Gluconacetobacter europaeus NBRC3261.</title>
        <authorList>
            <person name="Azuma Y."/>
            <person name="Higashiura N."/>
            <person name="Hirakawa H."/>
            <person name="Matsushita K."/>
        </authorList>
    </citation>
    <scope>NUCLEOTIDE SEQUENCE [LARGE SCALE GENOMIC DNA]</scope>
    <source>
        <strain evidence="5 6">NBRC 3261</strain>
    </source>
</reference>
<proteinExistence type="predicted"/>
<evidence type="ECO:0000259" key="4">
    <source>
        <dbReference type="PROSITE" id="PS50043"/>
    </source>
</evidence>